<keyword evidence="6" id="KW-1133">Transmembrane helix</keyword>
<evidence type="ECO:0000256" key="1">
    <source>
        <dbReference type="ARBA" id="ARBA00004383"/>
    </source>
</evidence>
<dbReference type="GO" id="GO:0030288">
    <property type="term" value="C:outer membrane-bounded periplasmic space"/>
    <property type="evidence" value="ECO:0007669"/>
    <property type="project" value="InterPro"/>
</dbReference>
<proteinExistence type="inferred from homology"/>
<evidence type="ECO:0000256" key="4">
    <source>
        <dbReference type="ARBA" id="ARBA00023157"/>
    </source>
</evidence>
<dbReference type="InterPro" id="IPR013766">
    <property type="entry name" value="Thioredoxin_domain"/>
</dbReference>
<dbReference type="RefSeq" id="WP_008315467.1">
    <property type="nucleotide sequence ID" value="NZ_CP115969.1"/>
</dbReference>
<evidence type="ECO:0000256" key="5">
    <source>
        <dbReference type="ARBA" id="ARBA00023284"/>
    </source>
</evidence>
<evidence type="ECO:0000256" key="2">
    <source>
        <dbReference type="ARBA" id="ARBA00007758"/>
    </source>
</evidence>
<comment type="subcellular location">
    <subcellularLocation>
        <location evidence="1">Cell inner membrane</location>
        <topology evidence="1">Single-pass membrane protein</topology>
        <orientation evidence="1">Periplasmic side</orientation>
    </subcellularLocation>
</comment>
<reference evidence="8" key="1">
    <citation type="submission" date="2021-03" db="EMBL/GenBank/DDBJ databases">
        <title>Identification and antibiotic profiling of Wohlfahrtiimonas chitiniclastica, an underestimated human pathogen.</title>
        <authorList>
            <person name="Kopf A."/>
            <person name="Bunk B."/>
            <person name="Coldewey S."/>
            <person name="Gunzer F."/>
            <person name="Riedel T."/>
            <person name="Schroettner P."/>
        </authorList>
    </citation>
    <scope>NUCLEOTIDE SEQUENCE</scope>
    <source>
        <strain evidence="8">DSM 100917</strain>
    </source>
</reference>
<dbReference type="Proteomes" id="UP000680020">
    <property type="component" value="Unassembled WGS sequence"/>
</dbReference>
<dbReference type="InterPro" id="IPR004799">
    <property type="entry name" value="Periplasmic_diS_OxRdtase_DsbE"/>
</dbReference>
<dbReference type="PANTHER" id="PTHR42852">
    <property type="entry name" value="THIOL:DISULFIDE INTERCHANGE PROTEIN DSBE"/>
    <property type="match status" value="1"/>
</dbReference>
<dbReference type="PANTHER" id="PTHR42852:SF6">
    <property type="entry name" value="THIOL:DISULFIDE INTERCHANGE PROTEIN DSBE"/>
    <property type="match status" value="1"/>
</dbReference>
<dbReference type="Gene3D" id="3.40.30.10">
    <property type="entry name" value="Glutaredoxin"/>
    <property type="match status" value="1"/>
</dbReference>
<accession>A0A162UQD9</accession>
<feature type="domain" description="Thioredoxin" evidence="7">
    <location>
        <begin position="35"/>
        <end position="174"/>
    </location>
</feature>
<keyword evidence="4" id="KW-1015">Disulfide bond</keyword>
<dbReference type="GeneID" id="58264407"/>
<dbReference type="GO" id="GO:0005886">
    <property type="term" value="C:plasma membrane"/>
    <property type="evidence" value="ECO:0007669"/>
    <property type="project" value="UniProtKB-SubCell"/>
</dbReference>
<dbReference type="Pfam" id="PF08534">
    <property type="entry name" value="Redoxin"/>
    <property type="match status" value="1"/>
</dbReference>
<keyword evidence="3" id="KW-0201">Cytochrome c-type biogenesis</keyword>
<comment type="similarity">
    <text evidence="2">Belongs to the thioredoxin family. DsbE subfamily.</text>
</comment>
<evidence type="ECO:0000256" key="3">
    <source>
        <dbReference type="ARBA" id="ARBA00022748"/>
    </source>
</evidence>
<gene>
    <name evidence="8" type="ORF">J7561_03765</name>
</gene>
<organism evidence="8 9">
    <name type="scientific">Wohlfahrtiimonas chitiniclastica</name>
    <dbReference type="NCBI Taxonomy" id="400946"/>
    <lineage>
        <taxon>Bacteria</taxon>
        <taxon>Pseudomonadati</taxon>
        <taxon>Pseudomonadota</taxon>
        <taxon>Gammaproteobacteria</taxon>
        <taxon>Cardiobacteriales</taxon>
        <taxon>Ignatzschineriaceae</taxon>
        <taxon>Wohlfahrtiimonas</taxon>
    </lineage>
</organism>
<dbReference type="NCBIfam" id="TIGR00385">
    <property type="entry name" value="dsbE"/>
    <property type="match status" value="1"/>
</dbReference>
<keyword evidence="5" id="KW-0676">Redox-active center</keyword>
<evidence type="ECO:0000313" key="8">
    <source>
        <dbReference type="EMBL" id="MBS7824319.1"/>
    </source>
</evidence>
<dbReference type="PROSITE" id="PS00194">
    <property type="entry name" value="THIOREDOXIN_1"/>
    <property type="match status" value="1"/>
</dbReference>
<evidence type="ECO:0000259" key="7">
    <source>
        <dbReference type="PROSITE" id="PS51352"/>
    </source>
</evidence>
<dbReference type="InterPro" id="IPR017937">
    <property type="entry name" value="Thioredoxin_CS"/>
</dbReference>
<dbReference type="InterPro" id="IPR013740">
    <property type="entry name" value="Redoxin"/>
</dbReference>
<keyword evidence="6" id="KW-0812">Transmembrane</keyword>
<protein>
    <submittedName>
        <fullName evidence="8">DsbE family thiol:disulfide interchange protein</fullName>
    </submittedName>
</protein>
<keyword evidence="6" id="KW-0472">Membrane</keyword>
<comment type="caution">
    <text evidence="8">The sequence shown here is derived from an EMBL/GenBank/DDBJ whole genome shotgun (WGS) entry which is preliminary data.</text>
</comment>
<evidence type="ECO:0000313" key="9">
    <source>
        <dbReference type="Proteomes" id="UP000680020"/>
    </source>
</evidence>
<evidence type="ECO:0000256" key="6">
    <source>
        <dbReference type="SAM" id="Phobius"/>
    </source>
</evidence>
<name>A0A162UQD9_9GAMM</name>
<sequence>MKKPVIIAITVSVLVVIFAFFFITLGNDPSKLPSTREGKQVPEFSASKLVEPGHIAEIITNEDIKGPALLNVWATWCPTCRDEHATLNVLKDQGVKIYGVNYKDDPEKAYEWLEELGNPYLFNFLDMSGAVGIELGVYGAPETYFIDQNNVIHYRHVGAILPEIWDTQLKAIYEEIMQTGDPS</sequence>
<dbReference type="CDD" id="cd03010">
    <property type="entry name" value="TlpA_like_DsbE"/>
    <property type="match status" value="1"/>
</dbReference>
<dbReference type="PROSITE" id="PS51352">
    <property type="entry name" value="THIOREDOXIN_2"/>
    <property type="match status" value="1"/>
</dbReference>
<dbReference type="GO" id="GO:0017004">
    <property type="term" value="P:cytochrome complex assembly"/>
    <property type="evidence" value="ECO:0007669"/>
    <property type="project" value="UniProtKB-KW"/>
</dbReference>
<dbReference type="SUPFAM" id="SSF52833">
    <property type="entry name" value="Thioredoxin-like"/>
    <property type="match status" value="1"/>
</dbReference>
<dbReference type="InterPro" id="IPR036249">
    <property type="entry name" value="Thioredoxin-like_sf"/>
</dbReference>
<dbReference type="InterPro" id="IPR050553">
    <property type="entry name" value="Thioredoxin_ResA/DsbE_sf"/>
</dbReference>
<dbReference type="EMBL" id="JAGIBU010000002">
    <property type="protein sequence ID" value="MBS7824319.1"/>
    <property type="molecule type" value="Genomic_DNA"/>
</dbReference>
<dbReference type="GO" id="GO:0015036">
    <property type="term" value="F:disulfide oxidoreductase activity"/>
    <property type="evidence" value="ECO:0007669"/>
    <property type="project" value="InterPro"/>
</dbReference>
<dbReference type="AlphaFoldDB" id="A0A162UQD9"/>
<feature type="transmembrane region" description="Helical" evidence="6">
    <location>
        <begin position="6"/>
        <end position="26"/>
    </location>
</feature>